<evidence type="ECO:0000259" key="5">
    <source>
        <dbReference type="PROSITE" id="PS50853"/>
    </source>
</evidence>
<dbReference type="PANTHER" id="PTHR14340:SF9">
    <property type="entry name" value="FIBRONECTIN TYPE-III DOMAIN-CONTAINING PROTEIN"/>
    <property type="match status" value="1"/>
</dbReference>
<dbReference type="STRING" id="283909.R7TR13"/>
<reference evidence="6 8" key="2">
    <citation type="journal article" date="2013" name="Nature">
        <title>Insights into bilaterian evolution from three spiralian genomes.</title>
        <authorList>
            <person name="Simakov O."/>
            <person name="Marletaz F."/>
            <person name="Cho S.J."/>
            <person name="Edsinger-Gonzales E."/>
            <person name="Havlak P."/>
            <person name="Hellsten U."/>
            <person name="Kuo D.H."/>
            <person name="Larsson T."/>
            <person name="Lv J."/>
            <person name="Arendt D."/>
            <person name="Savage R."/>
            <person name="Osoegawa K."/>
            <person name="de Jong P."/>
            <person name="Grimwood J."/>
            <person name="Chapman J.A."/>
            <person name="Shapiro H."/>
            <person name="Aerts A."/>
            <person name="Otillar R.P."/>
            <person name="Terry A.Y."/>
            <person name="Boore J.L."/>
            <person name="Grigoriev I.V."/>
            <person name="Lindberg D.R."/>
            <person name="Seaver E.C."/>
            <person name="Weisblat D.A."/>
            <person name="Putnam N.H."/>
            <person name="Rokhsar D.S."/>
        </authorList>
    </citation>
    <scope>NUCLEOTIDE SEQUENCE</scope>
    <source>
        <strain evidence="6 8">I ESC-2004</strain>
    </source>
</reference>
<dbReference type="SUPFAM" id="SSF49265">
    <property type="entry name" value="Fibronectin type III"/>
    <property type="match status" value="2"/>
</dbReference>
<evidence type="ECO:0000259" key="4">
    <source>
        <dbReference type="PROSITE" id="PS50835"/>
    </source>
</evidence>
<keyword evidence="8" id="KW-1185">Reference proteome</keyword>
<dbReference type="PRINTS" id="PR00014">
    <property type="entry name" value="FNTYPEIII"/>
</dbReference>
<organism evidence="6">
    <name type="scientific">Capitella teleta</name>
    <name type="common">Polychaete worm</name>
    <dbReference type="NCBI Taxonomy" id="283909"/>
    <lineage>
        <taxon>Eukaryota</taxon>
        <taxon>Metazoa</taxon>
        <taxon>Spiralia</taxon>
        <taxon>Lophotrochozoa</taxon>
        <taxon>Annelida</taxon>
        <taxon>Polychaeta</taxon>
        <taxon>Sedentaria</taxon>
        <taxon>Scolecida</taxon>
        <taxon>Capitellidae</taxon>
        <taxon>Capitella</taxon>
    </lineage>
</organism>
<evidence type="ECO:0000313" key="6">
    <source>
        <dbReference type="EMBL" id="ELT96017.1"/>
    </source>
</evidence>
<feature type="region of interest" description="Disordered" evidence="3">
    <location>
        <begin position="197"/>
        <end position="224"/>
    </location>
</feature>
<sequence length="424" mass="46503">MCFSQKCYNLLLFVDKPSVPLNLRVTEVFKDFVVLAWDAPESDGGAPINAYTVEKRDMKRAAFVKADTTDGQTLTLKVPKLVEGSEYMFKVNAENEVGTSEWASLTEPVKAHPPNPPINVMVNDVTKTSAMLTWEPPEFDGGSPVTGYVVERQGGYSSKWSKLTKTPITDLQLEITDLKEKEDYDLRVSALNAAGTSKPTATGKFTAKDPYDKPGKPGTPEQKLKAQSTLIISVNVSGEPEPKLIWFKEDEEIGKSETTTIETSKNVSTLTIKKISSSDSGIYKVTAQNEAGEDSADFTITIKGKVSIINQIYAHIDHTLDKPSPPRDVRVKEVNKDYVVVTWDVPESDGGCPITGYLVEKKDAAKKTYIKADSTDAATLELKVTKLVEGKEYDIRVFAENEIGSSDPAGLPKPVKARLPFGKL</sequence>
<feature type="domain" description="Ig-like" evidence="4">
    <location>
        <begin position="199"/>
        <end position="301"/>
    </location>
</feature>
<keyword evidence="1" id="KW-0677">Repeat</keyword>
<dbReference type="FunFam" id="2.60.40.10:FF:000127">
    <property type="entry name" value="titin isoform X1"/>
    <property type="match status" value="3"/>
</dbReference>
<dbReference type="InterPro" id="IPR007110">
    <property type="entry name" value="Ig-like_dom"/>
</dbReference>
<dbReference type="SMART" id="SM00060">
    <property type="entry name" value="FN3"/>
    <property type="match status" value="4"/>
</dbReference>
<dbReference type="AlphaFoldDB" id="R7TR13"/>
<evidence type="ECO:0000256" key="1">
    <source>
        <dbReference type="ARBA" id="ARBA00022737"/>
    </source>
</evidence>
<dbReference type="Gene3D" id="2.60.40.10">
    <property type="entry name" value="Immunoglobulins"/>
    <property type="match status" value="4"/>
</dbReference>
<dbReference type="EnsemblMetazoa" id="CapteT139759">
    <property type="protein sequence ID" value="CapteP139759"/>
    <property type="gene ID" value="CapteG139759"/>
</dbReference>
<dbReference type="HOGENOM" id="CLU_035653_0_0_1"/>
<dbReference type="Proteomes" id="UP000014760">
    <property type="component" value="Unassembled WGS sequence"/>
</dbReference>
<dbReference type="InterPro" id="IPR003599">
    <property type="entry name" value="Ig_sub"/>
</dbReference>
<feature type="domain" description="Fibronectin type-III" evidence="5">
    <location>
        <begin position="19"/>
        <end position="114"/>
    </location>
</feature>
<dbReference type="Pfam" id="PF00041">
    <property type="entry name" value="fn3"/>
    <property type="match status" value="3"/>
</dbReference>
<proteinExistence type="predicted"/>
<gene>
    <name evidence="6" type="ORF">CAPTEDRAFT_139759</name>
</gene>
<dbReference type="InterPro" id="IPR003961">
    <property type="entry name" value="FN3_dom"/>
</dbReference>
<dbReference type="EMBL" id="AMQN01011565">
    <property type="status" value="NOT_ANNOTATED_CDS"/>
    <property type="molecule type" value="Genomic_DNA"/>
</dbReference>
<feature type="domain" description="Fibronectin type-III" evidence="5">
    <location>
        <begin position="325"/>
        <end position="420"/>
    </location>
</feature>
<evidence type="ECO:0000313" key="8">
    <source>
        <dbReference type="Proteomes" id="UP000014760"/>
    </source>
</evidence>
<evidence type="ECO:0008006" key="9">
    <source>
        <dbReference type="Google" id="ProtNLM"/>
    </source>
</evidence>
<evidence type="ECO:0000256" key="3">
    <source>
        <dbReference type="SAM" id="MobiDB-lite"/>
    </source>
</evidence>
<evidence type="ECO:0000256" key="2">
    <source>
        <dbReference type="ARBA" id="ARBA00023319"/>
    </source>
</evidence>
<protein>
    <recommendedName>
        <fullName evidence="9">Titin</fullName>
    </recommendedName>
</protein>
<dbReference type="FunFam" id="2.60.40.10:FF:000031">
    <property type="entry name" value="Myosin-binding protein C, slow type"/>
    <property type="match status" value="1"/>
</dbReference>
<accession>R7TR13</accession>
<dbReference type="SUPFAM" id="SSF48726">
    <property type="entry name" value="Immunoglobulin"/>
    <property type="match status" value="1"/>
</dbReference>
<dbReference type="Pfam" id="PF07679">
    <property type="entry name" value="I-set"/>
    <property type="match status" value="1"/>
</dbReference>
<dbReference type="InterPro" id="IPR013098">
    <property type="entry name" value="Ig_I-set"/>
</dbReference>
<name>R7TR13_CAPTE</name>
<dbReference type="OMA" id="GHAVTIC"/>
<reference evidence="7" key="3">
    <citation type="submission" date="2015-06" db="UniProtKB">
        <authorList>
            <consortium name="EnsemblMetazoa"/>
        </authorList>
    </citation>
    <scope>IDENTIFICATION</scope>
</reference>
<dbReference type="PANTHER" id="PTHR14340">
    <property type="entry name" value="MICROFIBRIL-ASSOCIATED GLYCOPROTEIN 3"/>
    <property type="match status" value="1"/>
</dbReference>
<dbReference type="InterPro" id="IPR013783">
    <property type="entry name" value="Ig-like_fold"/>
</dbReference>
<evidence type="ECO:0000313" key="7">
    <source>
        <dbReference type="EnsemblMetazoa" id="CapteP139759"/>
    </source>
</evidence>
<feature type="domain" description="Fibronectin type-III" evidence="5">
    <location>
        <begin position="116"/>
        <end position="210"/>
    </location>
</feature>
<dbReference type="PROSITE" id="PS50835">
    <property type="entry name" value="IG_LIKE"/>
    <property type="match status" value="1"/>
</dbReference>
<feature type="compositionally biased region" description="Basic and acidic residues" evidence="3">
    <location>
        <begin position="206"/>
        <end position="215"/>
    </location>
</feature>
<dbReference type="PROSITE" id="PS50853">
    <property type="entry name" value="FN3"/>
    <property type="match status" value="3"/>
</dbReference>
<dbReference type="OrthoDB" id="10052517at2759"/>
<reference evidence="8" key="1">
    <citation type="submission" date="2012-12" db="EMBL/GenBank/DDBJ databases">
        <authorList>
            <person name="Hellsten U."/>
            <person name="Grimwood J."/>
            <person name="Chapman J.A."/>
            <person name="Shapiro H."/>
            <person name="Aerts A."/>
            <person name="Otillar R.P."/>
            <person name="Terry A.Y."/>
            <person name="Boore J.L."/>
            <person name="Simakov O."/>
            <person name="Marletaz F."/>
            <person name="Cho S.-J."/>
            <person name="Edsinger-Gonzales E."/>
            <person name="Havlak P."/>
            <person name="Kuo D.-H."/>
            <person name="Larsson T."/>
            <person name="Lv J."/>
            <person name="Arendt D."/>
            <person name="Savage R."/>
            <person name="Osoegawa K."/>
            <person name="de Jong P."/>
            <person name="Lindberg D.R."/>
            <person name="Seaver E.C."/>
            <person name="Weisblat D.A."/>
            <person name="Putnam N.H."/>
            <person name="Grigoriev I.V."/>
            <person name="Rokhsar D.S."/>
        </authorList>
    </citation>
    <scope>NUCLEOTIDE SEQUENCE</scope>
    <source>
        <strain evidence="8">I ESC-2004</strain>
    </source>
</reference>
<dbReference type="SMART" id="SM00409">
    <property type="entry name" value="IG"/>
    <property type="match status" value="1"/>
</dbReference>
<dbReference type="InterPro" id="IPR036116">
    <property type="entry name" value="FN3_sf"/>
</dbReference>
<keyword evidence="2" id="KW-0393">Immunoglobulin domain</keyword>
<dbReference type="InterPro" id="IPR036179">
    <property type="entry name" value="Ig-like_dom_sf"/>
</dbReference>
<dbReference type="CDD" id="cd00063">
    <property type="entry name" value="FN3"/>
    <property type="match status" value="3"/>
</dbReference>
<dbReference type="EMBL" id="KB308943">
    <property type="protein sequence ID" value="ELT96017.1"/>
    <property type="molecule type" value="Genomic_DNA"/>
</dbReference>